<dbReference type="InterPro" id="IPR004827">
    <property type="entry name" value="bZIP"/>
</dbReference>
<reference evidence="3 4" key="1">
    <citation type="submission" date="2019-07" db="EMBL/GenBank/DDBJ databases">
        <title>Genomes of Cafeteria roenbergensis.</title>
        <authorList>
            <person name="Fischer M.G."/>
            <person name="Hackl T."/>
            <person name="Roman M."/>
        </authorList>
    </citation>
    <scope>NUCLEOTIDE SEQUENCE [LARGE SCALE GENOMIC DNA]</scope>
    <source>
        <strain evidence="3 4">E4-10P</strain>
    </source>
</reference>
<evidence type="ECO:0000313" key="3">
    <source>
        <dbReference type="EMBL" id="KAA0177723.1"/>
    </source>
</evidence>
<dbReference type="Proteomes" id="UP000322899">
    <property type="component" value="Unassembled WGS sequence"/>
</dbReference>
<dbReference type="GO" id="GO:0003700">
    <property type="term" value="F:DNA-binding transcription factor activity"/>
    <property type="evidence" value="ECO:0007669"/>
    <property type="project" value="InterPro"/>
</dbReference>
<dbReference type="PROSITE" id="PS00036">
    <property type="entry name" value="BZIP_BASIC"/>
    <property type="match status" value="1"/>
</dbReference>
<accession>A0A5A8EIC1</accession>
<dbReference type="EMBL" id="VLTO01000003">
    <property type="protein sequence ID" value="KAA0177723.1"/>
    <property type="molecule type" value="Genomic_DNA"/>
</dbReference>
<evidence type="ECO:0000259" key="2">
    <source>
        <dbReference type="PROSITE" id="PS00036"/>
    </source>
</evidence>
<feature type="region of interest" description="Disordered" evidence="1">
    <location>
        <begin position="1"/>
        <end position="81"/>
    </location>
</feature>
<feature type="region of interest" description="Disordered" evidence="1">
    <location>
        <begin position="198"/>
        <end position="247"/>
    </location>
</feature>
<evidence type="ECO:0000256" key="1">
    <source>
        <dbReference type="SAM" id="MobiDB-lite"/>
    </source>
</evidence>
<gene>
    <name evidence="3" type="ORF">FNF27_00895</name>
</gene>
<feature type="compositionally biased region" description="Polar residues" evidence="1">
    <location>
        <begin position="25"/>
        <end position="40"/>
    </location>
</feature>
<dbReference type="AlphaFoldDB" id="A0A5A8EIC1"/>
<feature type="compositionally biased region" description="Low complexity" evidence="1">
    <location>
        <begin position="198"/>
        <end position="212"/>
    </location>
</feature>
<feature type="region of interest" description="Disordered" evidence="1">
    <location>
        <begin position="117"/>
        <end position="175"/>
    </location>
</feature>
<sequence length="308" mass="32031">MSSRRSTRIAVRGPSSSDFADGESSDSGPSGRSRARQSAISDDALATLSARGNVAASRMARNRESARKSRAGFSQRMATLQAEHQQLEESLSVTFARVSAELGEDRAQLAASRAAEAARASFVDDIPPKRASGSRTSITDEELRRRAAAGDVSAERMLSNRESARESRRRKWESWNSQRLRTEQVRASLRALQALCGSSSSPSTVVRSPGSPLRDGLPSSRDSVASVSTSGPASVAGTEDRFGDPGSARLAALHGAVEAARSASSAAPALPIAPFPSAATAEPVAGAATPSQLALIVTPSDSAEVDGA</sequence>
<organism evidence="3 4">
    <name type="scientific">Cafeteria roenbergensis</name>
    <name type="common">Marine flagellate</name>
    <dbReference type="NCBI Taxonomy" id="33653"/>
    <lineage>
        <taxon>Eukaryota</taxon>
        <taxon>Sar</taxon>
        <taxon>Stramenopiles</taxon>
        <taxon>Bigyra</taxon>
        <taxon>Opalozoa</taxon>
        <taxon>Bicosoecida</taxon>
        <taxon>Cafeteriaceae</taxon>
        <taxon>Cafeteria</taxon>
    </lineage>
</organism>
<name>A0A5A8EIC1_CAFRO</name>
<dbReference type="CDD" id="cd14686">
    <property type="entry name" value="bZIP"/>
    <property type="match status" value="1"/>
</dbReference>
<feature type="compositionally biased region" description="Low complexity" evidence="1">
    <location>
        <begin position="219"/>
        <end position="230"/>
    </location>
</feature>
<feature type="domain" description="BZIP" evidence="2">
    <location>
        <begin position="156"/>
        <end position="170"/>
    </location>
</feature>
<proteinExistence type="predicted"/>
<evidence type="ECO:0000313" key="4">
    <source>
        <dbReference type="Proteomes" id="UP000322899"/>
    </source>
</evidence>
<comment type="caution">
    <text evidence="3">The sequence shown here is derived from an EMBL/GenBank/DDBJ whole genome shotgun (WGS) entry which is preliminary data.</text>
</comment>
<protein>
    <recommendedName>
        <fullName evidence="2">BZIP domain-containing protein</fullName>
    </recommendedName>
</protein>